<protein>
    <submittedName>
        <fullName evidence="1">Uncharacterized protein</fullName>
    </submittedName>
</protein>
<accession>U1TNB9</accession>
<comment type="caution">
    <text evidence="1">The sequence shown here is derived from an EMBL/GenBank/DDBJ whole genome shotgun (WGS) entry which is preliminary data.</text>
</comment>
<sequence>MREGTYPMVVYPSEYQYLTYRPRRHKSLHNAVATTATKATQVTQVTTMRSEPLLISLLISGAPSNTLAGIRQGFGG</sequence>
<proteinExistence type="predicted"/>
<evidence type="ECO:0000313" key="1">
    <source>
        <dbReference type="EMBL" id="ERH59654.1"/>
    </source>
</evidence>
<evidence type="ECO:0000313" key="2">
    <source>
        <dbReference type="Proteomes" id="UP000016504"/>
    </source>
</evidence>
<name>U1TNB9_9PSED</name>
<dbReference type="AlphaFoldDB" id="U1TNB9"/>
<organism evidence="1 2">
    <name type="scientific">Pseudomonas simiae</name>
    <dbReference type="NCBI Taxonomy" id="321846"/>
    <lineage>
        <taxon>Bacteria</taxon>
        <taxon>Pseudomonadati</taxon>
        <taxon>Pseudomonadota</taxon>
        <taxon>Gammaproteobacteria</taxon>
        <taxon>Pseudomonadales</taxon>
        <taxon>Pseudomonadaceae</taxon>
        <taxon>Pseudomonas</taxon>
    </lineage>
</organism>
<dbReference type="EMBL" id="AVQG01000010">
    <property type="protein sequence ID" value="ERH59654.1"/>
    <property type="molecule type" value="Genomic_DNA"/>
</dbReference>
<dbReference type="Proteomes" id="UP000016504">
    <property type="component" value="Unassembled WGS sequence"/>
</dbReference>
<reference evidence="1 2" key="1">
    <citation type="submission" date="2013-08" db="EMBL/GenBank/DDBJ databases">
        <title>Biodegradation of aromatic compounds in biofilm forming Pseudomonas isolated from sewage sludge.</title>
        <authorList>
            <person name="Qureshi A."/>
            <person name="Ghosh S."/>
            <person name="Khardenavis A.A."/>
            <person name="Kapley A."/>
            <person name="Purohit H.J."/>
        </authorList>
    </citation>
    <scope>NUCLEOTIDE SEQUENCE [LARGE SCALE GENOMIC DNA]</scope>
    <source>
        <strain evidence="1 2">EGD-AQ6</strain>
    </source>
</reference>
<gene>
    <name evidence="1" type="ORF">O204_23425</name>
</gene>